<dbReference type="InterPro" id="IPR000914">
    <property type="entry name" value="SBP_5_dom"/>
</dbReference>
<dbReference type="InterPro" id="IPR030678">
    <property type="entry name" value="Peptide/Ni-bd"/>
</dbReference>
<comment type="caution">
    <text evidence="3">The sequence shown here is derived from an EMBL/GenBank/DDBJ whole genome shotgun (WGS) entry which is preliminary data.</text>
</comment>
<accession>A0ABW5Y273</accession>
<evidence type="ECO:0000259" key="2">
    <source>
        <dbReference type="Pfam" id="PF00496"/>
    </source>
</evidence>
<dbReference type="EMBL" id="JBHUOR010000116">
    <property type="protein sequence ID" value="MFD2869426.1"/>
    <property type="molecule type" value="Genomic_DNA"/>
</dbReference>
<dbReference type="PIRSF" id="PIRSF002741">
    <property type="entry name" value="MppA"/>
    <property type="match status" value="1"/>
</dbReference>
<sequence length="542" mass="60366">MRMKFQKKSIVASLLVSAVLLGLAGCSSSDSASKADNAKQDNVLTVAWPRDVAEMNPHVYNPSQMFAQTMVYEPLVGYGEDGKLVPMLAKSWDVSKDGKTYIFHLRSNAQFSDGSKLDAEVVKRNFDEVLRQTKENGTHSWLTVLTKIKAVDVVDDATVKMTLSEPYYATLQELAVARPVRILGDAGFPSDDDTSKGVKEAVGTGPWVLKEYKADDYATFERNEHYWGIKSDVKEIKVKVIPDAETSAMALEKGDIDLIIGEGAVSTETFKDLQKDDTLETQISEPYATRQLVMNTTRDTLSDVRVREALAMSFDKATMVDSVTAGMEEAADHVLSTNMPYTQDVKAQDVAYDPKKAATLLDEAGWKLNASGTAREKDGKPLEIEMMYVSADTIQKTMAETMQSEWAAIGVKVNLVSEELANQVKRFKGDDFDINLFSNYGTPYDPHTFVNIVASEGFGYHVTMASYDKQQQLNKEIKGVLKSTDEKKRQAMYTDILTQIQQQYSIVPISYINKIAVYQDDVTGLHFAPNRDEHSFTDIKLK</sequence>
<keyword evidence="4" id="KW-1185">Reference proteome</keyword>
<proteinExistence type="predicted"/>
<dbReference type="Gene3D" id="3.10.105.10">
    <property type="entry name" value="Dipeptide-binding Protein, Domain 3"/>
    <property type="match status" value="1"/>
</dbReference>
<dbReference type="RefSeq" id="WP_380148171.1">
    <property type="nucleotide sequence ID" value="NZ_JBHUOR010000116.1"/>
</dbReference>
<dbReference type="PROSITE" id="PS51257">
    <property type="entry name" value="PROKAR_LIPOPROTEIN"/>
    <property type="match status" value="1"/>
</dbReference>
<gene>
    <name evidence="3" type="primary">nikA</name>
    <name evidence="3" type="ORF">ACFSY7_13105</name>
</gene>
<evidence type="ECO:0000256" key="1">
    <source>
        <dbReference type="SAM" id="SignalP"/>
    </source>
</evidence>
<evidence type="ECO:0000313" key="4">
    <source>
        <dbReference type="Proteomes" id="UP001597568"/>
    </source>
</evidence>
<dbReference type="NCBIfam" id="TIGR02294">
    <property type="entry name" value="nickel_nikA"/>
    <property type="match status" value="1"/>
</dbReference>
<name>A0ABW5Y273_9BACL</name>
<dbReference type="InterPro" id="IPR039424">
    <property type="entry name" value="SBP_5"/>
</dbReference>
<dbReference type="PANTHER" id="PTHR30290">
    <property type="entry name" value="PERIPLASMIC BINDING COMPONENT OF ABC TRANSPORTER"/>
    <property type="match status" value="1"/>
</dbReference>
<keyword evidence="1" id="KW-0732">Signal</keyword>
<dbReference type="SUPFAM" id="SSF53850">
    <property type="entry name" value="Periplasmic binding protein-like II"/>
    <property type="match status" value="1"/>
</dbReference>
<protein>
    <submittedName>
        <fullName evidence="3">Nickel ABC transporter substrate-binding protein</fullName>
    </submittedName>
</protein>
<feature type="signal peptide" evidence="1">
    <location>
        <begin position="1"/>
        <end position="32"/>
    </location>
</feature>
<dbReference type="PANTHER" id="PTHR30290:SF37">
    <property type="entry name" value="NICKEL-BINDING PERIPLASMIC PROTEIN"/>
    <property type="match status" value="1"/>
</dbReference>
<dbReference type="InterPro" id="IPR011980">
    <property type="entry name" value="CntA-like"/>
</dbReference>
<dbReference type="CDD" id="cd08489">
    <property type="entry name" value="PBP2_NikA"/>
    <property type="match status" value="1"/>
</dbReference>
<dbReference type="Proteomes" id="UP001597568">
    <property type="component" value="Unassembled WGS sequence"/>
</dbReference>
<evidence type="ECO:0000313" key="3">
    <source>
        <dbReference type="EMBL" id="MFD2869426.1"/>
    </source>
</evidence>
<organism evidence="3 4">
    <name type="scientific">Kurthia populi</name>
    <dbReference type="NCBI Taxonomy" id="1562132"/>
    <lineage>
        <taxon>Bacteria</taxon>
        <taxon>Bacillati</taxon>
        <taxon>Bacillota</taxon>
        <taxon>Bacilli</taxon>
        <taxon>Bacillales</taxon>
        <taxon>Caryophanaceae</taxon>
        <taxon>Kurthia</taxon>
    </lineage>
</organism>
<dbReference type="Pfam" id="PF00496">
    <property type="entry name" value="SBP_bac_5"/>
    <property type="match status" value="1"/>
</dbReference>
<dbReference type="Gene3D" id="3.40.190.10">
    <property type="entry name" value="Periplasmic binding protein-like II"/>
    <property type="match status" value="1"/>
</dbReference>
<reference evidence="4" key="1">
    <citation type="journal article" date="2019" name="Int. J. Syst. Evol. Microbiol.">
        <title>The Global Catalogue of Microorganisms (GCM) 10K type strain sequencing project: providing services to taxonomists for standard genome sequencing and annotation.</title>
        <authorList>
            <consortium name="The Broad Institute Genomics Platform"/>
            <consortium name="The Broad Institute Genome Sequencing Center for Infectious Disease"/>
            <person name="Wu L."/>
            <person name="Ma J."/>
        </authorList>
    </citation>
    <scope>NUCLEOTIDE SEQUENCE [LARGE SCALE GENOMIC DNA]</scope>
    <source>
        <strain evidence="4">KCTC 33522</strain>
    </source>
</reference>
<feature type="chain" id="PRO_5046480418" evidence="1">
    <location>
        <begin position="33"/>
        <end position="542"/>
    </location>
</feature>
<feature type="domain" description="Solute-binding protein family 5" evidence="2">
    <location>
        <begin position="83"/>
        <end position="456"/>
    </location>
</feature>